<dbReference type="CDD" id="cd06225">
    <property type="entry name" value="HAMP"/>
    <property type="match status" value="1"/>
</dbReference>
<dbReference type="Proteomes" id="UP000885797">
    <property type="component" value="Unassembled WGS sequence"/>
</dbReference>
<dbReference type="Pfam" id="PF00672">
    <property type="entry name" value="HAMP"/>
    <property type="match status" value="1"/>
</dbReference>
<dbReference type="PROSITE" id="PS50885">
    <property type="entry name" value="HAMP"/>
    <property type="match status" value="1"/>
</dbReference>
<name>A0A7V2SX97_9BACT</name>
<sequence length="193" mass="21451">KVKYASLNPLNQKNLADARERELIHSLSSEGAGQRLQGFFTENGHKFYFWAQGLVVKKECLRCHGDPVNAPKDQVEVYGSSHGYGWKVGDMAGAFFVYLPMDEIFRDATMLGLQVFGVGAVMLLLLIVSIGVFLNSAVVRPILKLSAQAERISMGEALDEKVAYERDDEIGMLAKAINRLRISIVKMQKMLQG</sequence>
<reference evidence="3" key="1">
    <citation type="journal article" date="2020" name="mSystems">
        <title>Genome- and Community-Level Interaction Insights into Carbon Utilization and Element Cycling Functions of Hydrothermarchaeota in Hydrothermal Sediment.</title>
        <authorList>
            <person name="Zhou Z."/>
            <person name="Liu Y."/>
            <person name="Xu W."/>
            <person name="Pan J."/>
            <person name="Luo Z.H."/>
            <person name="Li M."/>
        </authorList>
    </citation>
    <scope>NUCLEOTIDE SEQUENCE [LARGE SCALE GENOMIC DNA]</scope>
    <source>
        <strain evidence="3">HyVt-503</strain>
    </source>
</reference>
<feature type="domain" description="HAMP" evidence="2">
    <location>
        <begin position="136"/>
        <end position="189"/>
    </location>
</feature>
<dbReference type="EMBL" id="DRND01000053">
    <property type="protein sequence ID" value="HFC46359.1"/>
    <property type="molecule type" value="Genomic_DNA"/>
</dbReference>
<dbReference type="InterPro" id="IPR021796">
    <property type="entry name" value="Tll0287-like_dom"/>
</dbReference>
<dbReference type="GO" id="GO:0007165">
    <property type="term" value="P:signal transduction"/>
    <property type="evidence" value="ECO:0007669"/>
    <property type="project" value="InterPro"/>
</dbReference>
<evidence type="ECO:0000259" key="2">
    <source>
        <dbReference type="PROSITE" id="PS50885"/>
    </source>
</evidence>
<feature type="transmembrane region" description="Helical" evidence="1">
    <location>
        <begin position="111"/>
        <end position="134"/>
    </location>
</feature>
<dbReference type="Pfam" id="PF11845">
    <property type="entry name" value="Tll0287-like"/>
    <property type="match status" value="1"/>
</dbReference>
<dbReference type="GO" id="GO:0016020">
    <property type="term" value="C:membrane"/>
    <property type="evidence" value="ECO:0007669"/>
    <property type="project" value="InterPro"/>
</dbReference>
<feature type="non-terminal residue" evidence="3">
    <location>
        <position position="1"/>
    </location>
</feature>
<organism evidence="3">
    <name type="scientific">Dissulfuribacter thermophilus</name>
    <dbReference type="NCBI Taxonomy" id="1156395"/>
    <lineage>
        <taxon>Bacteria</taxon>
        <taxon>Pseudomonadati</taxon>
        <taxon>Thermodesulfobacteriota</taxon>
        <taxon>Dissulfuribacteria</taxon>
        <taxon>Dissulfuribacterales</taxon>
        <taxon>Dissulfuribacteraceae</taxon>
        <taxon>Dissulfuribacter</taxon>
    </lineage>
</organism>
<dbReference type="SMART" id="SM00304">
    <property type="entry name" value="HAMP"/>
    <property type="match status" value="1"/>
</dbReference>
<keyword evidence="1" id="KW-1133">Transmembrane helix</keyword>
<dbReference type="AlphaFoldDB" id="A0A7V2SX97"/>
<keyword evidence="1" id="KW-0472">Membrane</keyword>
<dbReference type="InterPro" id="IPR003660">
    <property type="entry name" value="HAMP_dom"/>
</dbReference>
<dbReference type="Gene3D" id="6.10.340.10">
    <property type="match status" value="1"/>
</dbReference>
<accession>A0A7V2SX97</accession>
<proteinExistence type="predicted"/>
<evidence type="ECO:0000256" key="1">
    <source>
        <dbReference type="SAM" id="Phobius"/>
    </source>
</evidence>
<dbReference type="SUPFAM" id="SSF158472">
    <property type="entry name" value="HAMP domain-like"/>
    <property type="match status" value="1"/>
</dbReference>
<comment type="caution">
    <text evidence="3">The sequence shown here is derived from an EMBL/GenBank/DDBJ whole genome shotgun (WGS) entry which is preliminary data.</text>
</comment>
<gene>
    <name evidence="3" type="ORF">ENJ63_00580</name>
</gene>
<keyword evidence="1" id="KW-0812">Transmembrane</keyword>
<protein>
    <submittedName>
        <fullName evidence="3">DUF3365 domain-containing protein</fullName>
    </submittedName>
</protein>
<evidence type="ECO:0000313" key="3">
    <source>
        <dbReference type="EMBL" id="HFC46359.1"/>
    </source>
</evidence>